<keyword evidence="6" id="KW-0333">Golgi apparatus</keyword>
<organism evidence="12 13">
    <name type="scientific">Panagrolaimus davidi</name>
    <dbReference type="NCBI Taxonomy" id="227884"/>
    <lineage>
        <taxon>Eukaryota</taxon>
        <taxon>Metazoa</taxon>
        <taxon>Ecdysozoa</taxon>
        <taxon>Nematoda</taxon>
        <taxon>Chromadorea</taxon>
        <taxon>Rhabditida</taxon>
        <taxon>Tylenchina</taxon>
        <taxon>Panagrolaimomorpha</taxon>
        <taxon>Panagrolaimoidea</taxon>
        <taxon>Panagrolaimidae</taxon>
        <taxon>Panagrolaimus</taxon>
    </lineage>
</organism>
<dbReference type="WBParaSite" id="PDA_v2.g1906.t1">
    <property type="protein sequence ID" value="PDA_v2.g1906.t1"/>
    <property type="gene ID" value="PDA_v2.g1906"/>
</dbReference>
<evidence type="ECO:0000256" key="8">
    <source>
        <dbReference type="ARBA" id="ARBA00031344"/>
    </source>
</evidence>
<proteinExistence type="inferred from homology"/>
<dbReference type="Pfam" id="PF06148">
    <property type="entry name" value="COG2_N"/>
    <property type="match status" value="1"/>
</dbReference>
<dbReference type="GO" id="GO:0015031">
    <property type="term" value="P:protein transport"/>
    <property type="evidence" value="ECO:0007669"/>
    <property type="project" value="UniProtKB-KW"/>
</dbReference>
<dbReference type="GO" id="GO:0000139">
    <property type="term" value="C:Golgi membrane"/>
    <property type="evidence" value="ECO:0007669"/>
    <property type="project" value="UniProtKB-SubCell"/>
</dbReference>
<evidence type="ECO:0000256" key="7">
    <source>
        <dbReference type="ARBA" id="ARBA00023136"/>
    </source>
</evidence>
<dbReference type="GO" id="GO:0007030">
    <property type="term" value="P:Golgi organization"/>
    <property type="evidence" value="ECO:0007669"/>
    <property type="project" value="InterPro"/>
</dbReference>
<evidence type="ECO:0000259" key="11">
    <source>
        <dbReference type="Pfam" id="PF12022"/>
    </source>
</evidence>
<feature type="domain" description="COG complex component COG2 C-terminal" evidence="11">
    <location>
        <begin position="366"/>
        <end position="650"/>
    </location>
</feature>
<keyword evidence="5" id="KW-0653">Protein transport</keyword>
<evidence type="ECO:0000313" key="13">
    <source>
        <dbReference type="WBParaSite" id="PDA_v2.g1906.t1"/>
    </source>
</evidence>
<protein>
    <recommendedName>
        <fullName evidence="3">Conserved oligomeric Golgi complex subunit 2</fullName>
    </recommendedName>
    <alternativeName>
        <fullName evidence="8">Component of oligomeric Golgi complex 2</fullName>
    </alternativeName>
</protein>
<dbReference type="GO" id="GO:0006891">
    <property type="term" value="P:intra-Golgi vesicle-mediated transport"/>
    <property type="evidence" value="ECO:0007669"/>
    <property type="project" value="TreeGrafter"/>
</dbReference>
<keyword evidence="7" id="KW-0472">Membrane</keyword>
<sequence length="681" mass="79221">MTITSEEVQQNGRNSPTMFSTQLSTTNTTMSEENLLFDPQMFTTPDFNIDTLMDNIRHQLDLKDIDKQLRQILQHFQYALINLINNDYTQFVELSSSLVALDKSVESLNKEHEASWEDYTTFAKKLSDLYTFFEKQQSIINESRTKEALSVCELNIYLILDEIVQSAKKKQHSWLKYSFSRLNVLNVYLKELEEKSPEKYEQVKDEIKPSLDFLKRSLNPYIAFNPEDLVSNYYMLLNIRELDMIEEGINIASKSIIAYSRIDGSVNQKWRHFLDALNKEKQNIVESIKSTKVLSTTAKLTLQKFYLSSLLASMVTFTQENFEYDFIPSDSEPFQESYLAFHEFYQSFPEYQIYGSYFKKILSFFDISVYIQLWVKDSHKAFIDSATVENVKLIQNDSGIKFNVSENFSSTIQALCSVKTLPGSSSFICQTFYNCLEKYYDFCEDMRDAFGLWNSEQHGQQQENEAENQHWEIMLVLQISMKNVVDEALKMLEKKLYSKRNSNDATYFNFLKYRNAILLQFQALEVQIESFLHTKLFKDFVKHVSMVGNVPKKYRWTKMPFPKDHSDYVISVRSIWENFIKIYGENKLNESKIILAKSLSSALDTFIAKATEVLDTVDKTANVLRQKGKSLSSDASDSDESKMKQQIILDTESFISLIGTIKEANETVEKLNNLLQRAQSN</sequence>
<dbReference type="PANTHER" id="PTHR12961:SF0">
    <property type="entry name" value="CONSERVED OLIGOMERIC GOLGI COMPLEX SUBUNIT 2"/>
    <property type="match status" value="1"/>
</dbReference>
<evidence type="ECO:0000313" key="12">
    <source>
        <dbReference type="Proteomes" id="UP000887578"/>
    </source>
</evidence>
<dbReference type="InterPro" id="IPR009316">
    <property type="entry name" value="COG2"/>
</dbReference>
<reference evidence="13" key="1">
    <citation type="submission" date="2022-11" db="UniProtKB">
        <authorList>
            <consortium name="WormBaseParasite"/>
        </authorList>
    </citation>
    <scope>IDENTIFICATION</scope>
</reference>
<comment type="similarity">
    <text evidence="2">Belongs to the COG2 family.</text>
</comment>
<dbReference type="Proteomes" id="UP000887578">
    <property type="component" value="Unplaced"/>
</dbReference>
<evidence type="ECO:0000259" key="10">
    <source>
        <dbReference type="Pfam" id="PF06148"/>
    </source>
</evidence>
<evidence type="ECO:0000256" key="2">
    <source>
        <dbReference type="ARBA" id="ARBA00007603"/>
    </source>
</evidence>
<evidence type="ECO:0000256" key="4">
    <source>
        <dbReference type="ARBA" id="ARBA00022448"/>
    </source>
</evidence>
<accession>A0A914PW46</accession>
<evidence type="ECO:0000256" key="9">
    <source>
        <dbReference type="SAM" id="MobiDB-lite"/>
    </source>
</evidence>
<dbReference type="AlphaFoldDB" id="A0A914PW46"/>
<comment type="subcellular location">
    <subcellularLocation>
        <location evidence="1">Golgi apparatus membrane</location>
        <topology evidence="1">Peripheral membrane protein</topology>
    </subcellularLocation>
</comment>
<keyword evidence="12" id="KW-1185">Reference proteome</keyword>
<feature type="region of interest" description="Disordered" evidence="9">
    <location>
        <begin position="1"/>
        <end position="21"/>
    </location>
</feature>
<dbReference type="PANTHER" id="PTHR12961">
    <property type="entry name" value="CONSERVED OLIGOMERIC GOLGI COMPLEX COMPONENT 2"/>
    <property type="match status" value="1"/>
</dbReference>
<evidence type="ECO:0000256" key="1">
    <source>
        <dbReference type="ARBA" id="ARBA00004395"/>
    </source>
</evidence>
<evidence type="ECO:0000256" key="6">
    <source>
        <dbReference type="ARBA" id="ARBA00023034"/>
    </source>
</evidence>
<keyword evidence="4" id="KW-0813">Transport</keyword>
<dbReference type="GO" id="GO:0017119">
    <property type="term" value="C:Golgi transport complex"/>
    <property type="evidence" value="ECO:0007669"/>
    <property type="project" value="TreeGrafter"/>
</dbReference>
<dbReference type="InterPro" id="IPR024603">
    <property type="entry name" value="COG_complex_COG2_C"/>
</dbReference>
<dbReference type="InterPro" id="IPR024602">
    <property type="entry name" value="COG_su2_N"/>
</dbReference>
<name>A0A914PW46_9BILA</name>
<feature type="domain" description="Conserved oligomeric Golgi complex subunit 2 N-terminal" evidence="10">
    <location>
        <begin position="36"/>
        <end position="108"/>
    </location>
</feature>
<evidence type="ECO:0000256" key="3">
    <source>
        <dbReference type="ARBA" id="ARBA00020977"/>
    </source>
</evidence>
<dbReference type="Pfam" id="PF12022">
    <property type="entry name" value="COG2_C"/>
    <property type="match status" value="1"/>
</dbReference>
<evidence type="ECO:0000256" key="5">
    <source>
        <dbReference type="ARBA" id="ARBA00022927"/>
    </source>
</evidence>